<keyword evidence="2" id="KW-1133">Transmembrane helix</keyword>
<keyword evidence="2" id="KW-0812">Transmembrane</keyword>
<gene>
    <name evidence="3" type="ORF">GGR46_004231</name>
</gene>
<evidence type="ECO:0000256" key="2">
    <source>
        <dbReference type="SAM" id="Phobius"/>
    </source>
</evidence>
<feature type="region of interest" description="Disordered" evidence="1">
    <location>
        <begin position="85"/>
        <end position="124"/>
    </location>
</feature>
<dbReference type="Pfam" id="PF04956">
    <property type="entry name" value="TrbC"/>
    <property type="match status" value="1"/>
</dbReference>
<dbReference type="Proteomes" id="UP000557392">
    <property type="component" value="Unassembled WGS sequence"/>
</dbReference>
<comment type="caution">
    <text evidence="3">The sequence shown here is derived from an EMBL/GenBank/DDBJ whole genome shotgun (WGS) entry which is preliminary data.</text>
</comment>
<dbReference type="AlphaFoldDB" id="A0A7W6NZH3"/>
<sequence>MIAPSLADPEGASPLVAAVQWLEAAALGTIATSIALIAVASIGFLMLSGRLPIRRGATVIAGCFILFGAPTIAAGILGAMQSGAPVTPPAARAIPAPPPPPPPLPTPRPTSAYDPYAGAAVPLR</sequence>
<evidence type="ECO:0000313" key="4">
    <source>
        <dbReference type="Proteomes" id="UP000557392"/>
    </source>
</evidence>
<feature type="compositionally biased region" description="Pro residues" evidence="1">
    <location>
        <begin position="95"/>
        <end position="108"/>
    </location>
</feature>
<dbReference type="EMBL" id="JACIEH010000003">
    <property type="protein sequence ID" value="MBB4100659.1"/>
    <property type="molecule type" value="Genomic_DNA"/>
</dbReference>
<dbReference type="InterPro" id="IPR007039">
    <property type="entry name" value="TrbC/VirB2"/>
</dbReference>
<name>A0A7W6NZH3_9SPHN</name>
<organism evidence="3 4">
    <name type="scientific">Sphingomonas kyeonggiensis</name>
    <dbReference type="NCBI Taxonomy" id="1268553"/>
    <lineage>
        <taxon>Bacteria</taxon>
        <taxon>Pseudomonadati</taxon>
        <taxon>Pseudomonadota</taxon>
        <taxon>Alphaproteobacteria</taxon>
        <taxon>Sphingomonadales</taxon>
        <taxon>Sphingomonadaceae</taxon>
        <taxon>Sphingomonas</taxon>
    </lineage>
</organism>
<evidence type="ECO:0000256" key="1">
    <source>
        <dbReference type="SAM" id="MobiDB-lite"/>
    </source>
</evidence>
<feature type="transmembrane region" description="Helical" evidence="2">
    <location>
        <begin position="59"/>
        <end position="80"/>
    </location>
</feature>
<evidence type="ECO:0000313" key="3">
    <source>
        <dbReference type="EMBL" id="MBB4100659.1"/>
    </source>
</evidence>
<reference evidence="3 4" key="1">
    <citation type="submission" date="2020-08" db="EMBL/GenBank/DDBJ databases">
        <title>Genomic Encyclopedia of Type Strains, Phase IV (KMG-IV): sequencing the most valuable type-strain genomes for metagenomic binning, comparative biology and taxonomic classification.</title>
        <authorList>
            <person name="Goeker M."/>
        </authorList>
    </citation>
    <scope>NUCLEOTIDE SEQUENCE [LARGE SCALE GENOMIC DNA]</scope>
    <source>
        <strain evidence="3 4">DSM 101806</strain>
    </source>
</reference>
<keyword evidence="4" id="KW-1185">Reference proteome</keyword>
<keyword evidence="2" id="KW-0472">Membrane</keyword>
<proteinExistence type="predicted"/>
<protein>
    <submittedName>
        <fullName evidence="3">Type IV secretory pathway VirB2 component (Pilin)</fullName>
    </submittedName>
</protein>
<accession>A0A7W6NZH3</accession>
<dbReference type="RefSeq" id="WP_183999940.1">
    <property type="nucleotide sequence ID" value="NZ_JACIEH010000003.1"/>
</dbReference>
<feature type="transmembrane region" description="Helical" evidence="2">
    <location>
        <begin position="24"/>
        <end position="47"/>
    </location>
</feature>